<feature type="transmembrane region" description="Helical" evidence="13">
    <location>
        <begin position="102"/>
        <end position="122"/>
    </location>
</feature>
<keyword evidence="2" id="KW-0813">Transport</keyword>
<proteinExistence type="inferred from homology"/>
<keyword evidence="13" id="KW-0472">Membrane</keyword>
<keyword evidence="4 12" id="KW-0001">2Fe-2S</keyword>
<evidence type="ECO:0000256" key="7">
    <source>
        <dbReference type="ARBA" id="ARBA00022982"/>
    </source>
</evidence>
<evidence type="ECO:0000256" key="6">
    <source>
        <dbReference type="ARBA" id="ARBA00022827"/>
    </source>
</evidence>
<evidence type="ECO:0000256" key="3">
    <source>
        <dbReference type="ARBA" id="ARBA00022630"/>
    </source>
</evidence>
<comment type="cofactor">
    <cofactor evidence="12">
        <name>[2Fe-2S] cluster</name>
        <dbReference type="ChEBI" id="CHEBI:190135"/>
    </cofactor>
    <text evidence="12">Binds 1 [2Fe-2S] cluster per subunit.</text>
</comment>
<dbReference type="Pfam" id="PF10418">
    <property type="entry name" value="DHODB_Fe-S_bind"/>
    <property type="match status" value="1"/>
</dbReference>
<sequence>MEHIVKIQTLRWLGKDIFAIEFFLPKINPSPGQFFQVRTGDSYDPFLNRPISIAAYNRGKCLLVIKIRGRGTRLLSEKRPGEELIIYGPFGKGIEKIEDRKAIIIAGGIGVAPLFFLAQHLYKYGIDFTFLYGTKRKEELVLKGNIIRISREAIFVTEMGSRKRATVVSALREINLSDYRIGYACGPKEMLKELKSLSLPFPVYAFCEDFLGCGCGLCLGCAIRYYGKYRRICEDGPVFELKGIEFEE</sequence>
<evidence type="ECO:0000259" key="14">
    <source>
        <dbReference type="PROSITE" id="PS51384"/>
    </source>
</evidence>
<dbReference type="Gene3D" id="3.40.50.80">
    <property type="entry name" value="Nucleotide-binding domain of ferredoxin-NADP reductase (FNR) module"/>
    <property type="match status" value="1"/>
</dbReference>
<feature type="binding site" evidence="12">
    <location>
        <position position="218"/>
    </location>
    <ligand>
        <name>[2Fe-2S] cluster</name>
        <dbReference type="ChEBI" id="CHEBI:190135"/>
    </ligand>
</feature>
<evidence type="ECO:0000256" key="9">
    <source>
        <dbReference type="ARBA" id="ARBA00023014"/>
    </source>
</evidence>
<feature type="binding site" evidence="11">
    <location>
        <begin position="49"/>
        <end position="52"/>
    </location>
    <ligand>
        <name>FAD</name>
        <dbReference type="ChEBI" id="CHEBI:57692"/>
    </ligand>
</feature>
<dbReference type="EMBL" id="DTGZ01000193">
    <property type="protein sequence ID" value="HGV98637.1"/>
    <property type="molecule type" value="Genomic_DNA"/>
</dbReference>
<dbReference type="GO" id="GO:0050660">
    <property type="term" value="F:flavin adenine dinucleotide binding"/>
    <property type="evidence" value="ECO:0007669"/>
    <property type="project" value="InterPro"/>
</dbReference>
<evidence type="ECO:0000256" key="2">
    <source>
        <dbReference type="ARBA" id="ARBA00022448"/>
    </source>
</evidence>
<dbReference type="PANTHER" id="PTHR43513:SF3">
    <property type="entry name" value="DIHYDROOROTATE DEHYDROGENASE B (NAD(+)), ELECTRON TRANSFER SUBUNIT-RELATED"/>
    <property type="match status" value="1"/>
</dbReference>
<feature type="binding site" evidence="12">
    <location>
        <position position="213"/>
    </location>
    <ligand>
        <name>[2Fe-2S] cluster</name>
        <dbReference type="ChEBI" id="CHEBI:190135"/>
    </ligand>
</feature>
<keyword evidence="7" id="KW-0249">Electron transport</keyword>
<keyword evidence="8 12" id="KW-0408">Iron</keyword>
<evidence type="ECO:0000256" key="12">
    <source>
        <dbReference type="PIRSR" id="PIRSR006816-2"/>
    </source>
</evidence>
<dbReference type="PRINTS" id="PR00409">
    <property type="entry name" value="PHDIOXRDTASE"/>
</dbReference>
<dbReference type="PANTHER" id="PTHR43513">
    <property type="entry name" value="DIHYDROOROTATE DEHYDROGENASE B (NAD(+)), ELECTRON TRANSFER SUBUNIT"/>
    <property type="match status" value="1"/>
</dbReference>
<keyword evidence="13" id="KW-1133">Transmembrane helix</keyword>
<evidence type="ECO:0000256" key="4">
    <source>
        <dbReference type="ARBA" id="ARBA00022714"/>
    </source>
</evidence>
<comment type="caution">
    <text evidence="15">The sequence shown here is derived from an EMBL/GenBank/DDBJ whole genome shotgun (WGS) entry which is preliminary data.</text>
</comment>
<comment type="similarity">
    <text evidence="1">Belongs to the PyrK family.</text>
</comment>
<accession>A0A7C4XM60</accession>
<evidence type="ECO:0000313" key="15">
    <source>
        <dbReference type="EMBL" id="HGV98637.1"/>
    </source>
</evidence>
<dbReference type="InterPro" id="IPR017927">
    <property type="entry name" value="FAD-bd_FR_type"/>
</dbReference>
<dbReference type="GO" id="GO:0046872">
    <property type="term" value="F:metal ion binding"/>
    <property type="evidence" value="ECO:0007669"/>
    <property type="project" value="UniProtKB-KW"/>
</dbReference>
<dbReference type="Gene3D" id="2.10.240.10">
    <property type="entry name" value="Dihydroorotate dehydrogenase, electron transfer subunit"/>
    <property type="match status" value="1"/>
</dbReference>
<dbReference type="InterPro" id="IPR017938">
    <property type="entry name" value="Riboflavin_synthase-like_b-brl"/>
</dbReference>
<gene>
    <name evidence="15" type="ORF">ENV60_10160</name>
</gene>
<keyword evidence="9 12" id="KW-0411">Iron-sulfur</keyword>
<comment type="cofactor">
    <cofactor evidence="10">
        <name>[2Fe-2S] cluster</name>
        <dbReference type="ChEBI" id="CHEBI:190135"/>
    </cofactor>
</comment>
<name>A0A7C4XM60_UNCW3</name>
<dbReference type="PROSITE" id="PS51384">
    <property type="entry name" value="FAD_FR"/>
    <property type="match status" value="1"/>
</dbReference>
<evidence type="ECO:0000256" key="11">
    <source>
        <dbReference type="PIRSR" id="PIRSR006816-1"/>
    </source>
</evidence>
<feature type="transmembrane region" description="Helical" evidence="13">
    <location>
        <begin position="201"/>
        <end position="223"/>
    </location>
</feature>
<dbReference type="InterPro" id="IPR037117">
    <property type="entry name" value="Dihydroorotate_DH_ele_sf"/>
</dbReference>
<feature type="binding site" evidence="12">
    <location>
        <position position="233"/>
    </location>
    <ligand>
        <name>[2Fe-2S] cluster</name>
        <dbReference type="ChEBI" id="CHEBI:190135"/>
    </ligand>
</feature>
<dbReference type="InterPro" id="IPR039261">
    <property type="entry name" value="FNR_nucleotide-bd"/>
</dbReference>
<evidence type="ECO:0000256" key="10">
    <source>
        <dbReference type="ARBA" id="ARBA00034078"/>
    </source>
</evidence>
<protein>
    <recommendedName>
        <fullName evidence="14">FAD-binding FR-type domain-containing protein</fullName>
    </recommendedName>
</protein>
<evidence type="ECO:0000256" key="1">
    <source>
        <dbReference type="ARBA" id="ARBA00006422"/>
    </source>
</evidence>
<feature type="binding site" evidence="12">
    <location>
        <position position="221"/>
    </location>
    <ligand>
        <name>[2Fe-2S] cluster</name>
        <dbReference type="ChEBI" id="CHEBI:190135"/>
    </ligand>
</feature>
<evidence type="ECO:0000256" key="13">
    <source>
        <dbReference type="SAM" id="Phobius"/>
    </source>
</evidence>
<dbReference type="SUPFAM" id="SSF63380">
    <property type="entry name" value="Riboflavin synthase domain-like"/>
    <property type="match status" value="1"/>
</dbReference>
<keyword evidence="5 12" id="KW-0479">Metal-binding</keyword>
<dbReference type="GO" id="GO:0051537">
    <property type="term" value="F:2 iron, 2 sulfur cluster binding"/>
    <property type="evidence" value="ECO:0007669"/>
    <property type="project" value="UniProtKB-KW"/>
</dbReference>
<organism evidence="15">
    <name type="scientific">candidate division WOR-3 bacterium</name>
    <dbReference type="NCBI Taxonomy" id="2052148"/>
    <lineage>
        <taxon>Bacteria</taxon>
        <taxon>Bacteria division WOR-3</taxon>
    </lineage>
</organism>
<dbReference type="PIRSF" id="PIRSF006816">
    <property type="entry name" value="Cyc3_hyd_g"/>
    <property type="match status" value="1"/>
</dbReference>
<dbReference type="InterPro" id="IPR019480">
    <property type="entry name" value="Dihydroorotate_DH_Fe-S-bd"/>
</dbReference>
<feature type="domain" description="FAD-binding FR-type" evidence="14">
    <location>
        <begin position="1"/>
        <end position="96"/>
    </location>
</feature>
<reference evidence="15" key="1">
    <citation type="journal article" date="2020" name="mSystems">
        <title>Genome- and Community-Level Interaction Insights into Carbon Utilization and Element Cycling Functions of Hydrothermarchaeota in Hydrothermal Sediment.</title>
        <authorList>
            <person name="Zhou Z."/>
            <person name="Liu Y."/>
            <person name="Xu W."/>
            <person name="Pan J."/>
            <person name="Luo Z.H."/>
            <person name="Li M."/>
        </authorList>
    </citation>
    <scope>NUCLEOTIDE SEQUENCE [LARGE SCALE GENOMIC DNA]</scope>
    <source>
        <strain evidence="15">SpSt-774</strain>
    </source>
</reference>
<comment type="cofactor">
    <cofactor evidence="11">
        <name>FAD</name>
        <dbReference type="ChEBI" id="CHEBI:57692"/>
    </cofactor>
    <text evidence="11">Binds 1 FAD per subunit.</text>
</comment>
<keyword evidence="13" id="KW-0812">Transmembrane</keyword>
<evidence type="ECO:0000256" key="8">
    <source>
        <dbReference type="ARBA" id="ARBA00023004"/>
    </source>
</evidence>
<dbReference type="GO" id="GO:0006221">
    <property type="term" value="P:pyrimidine nucleotide biosynthetic process"/>
    <property type="evidence" value="ECO:0007669"/>
    <property type="project" value="InterPro"/>
</dbReference>
<feature type="binding site" evidence="11">
    <location>
        <begin position="71"/>
        <end position="72"/>
    </location>
    <ligand>
        <name>FAD</name>
        <dbReference type="ChEBI" id="CHEBI:57692"/>
    </ligand>
</feature>
<keyword evidence="6 11" id="KW-0274">FAD</keyword>
<dbReference type="InterPro" id="IPR050353">
    <property type="entry name" value="PyrK_electron_transfer"/>
</dbReference>
<dbReference type="SUPFAM" id="SSF52343">
    <property type="entry name" value="Ferredoxin reductase-like, C-terminal NADP-linked domain"/>
    <property type="match status" value="1"/>
</dbReference>
<dbReference type="GO" id="GO:0016491">
    <property type="term" value="F:oxidoreductase activity"/>
    <property type="evidence" value="ECO:0007669"/>
    <property type="project" value="InterPro"/>
</dbReference>
<keyword evidence="3 11" id="KW-0285">Flavoprotein</keyword>
<dbReference type="AlphaFoldDB" id="A0A7C4XM60"/>
<dbReference type="Gene3D" id="2.40.30.10">
    <property type="entry name" value="Translation factors"/>
    <property type="match status" value="1"/>
</dbReference>
<dbReference type="InterPro" id="IPR012165">
    <property type="entry name" value="Cyt_c3_hydrogenase_gsu"/>
</dbReference>
<evidence type="ECO:0000256" key="5">
    <source>
        <dbReference type="ARBA" id="ARBA00022723"/>
    </source>
</evidence>